<name>A0A6V7QT00_ANACO</name>
<dbReference type="FunFam" id="3.40.50.720:FF:000084">
    <property type="entry name" value="Short-chain dehydrogenase reductase"/>
    <property type="match status" value="1"/>
</dbReference>
<dbReference type="SUPFAM" id="SSF51735">
    <property type="entry name" value="NAD(P)-binding Rossmann-fold domains"/>
    <property type="match status" value="1"/>
</dbReference>
<dbReference type="InterPro" id="IPR045000">
    <property type="entry name" value="TR"/>
</dbReference>
<dbReference type="PANTHER" id="PTHR42898:SF6">
    <property type="entry name" value="NADP-DEPENDENT MANNITOL DEHYDROGENASE"/>
    <property type="match status" value="1"/>
</dbReference>
<dbReference type="Gene3D" id="3.40.50.720">
    <property type="entry name" value="NAD(P)-binding Rossmann-like Domain"/>
    <property type="match status" value="1"/>
</dbReference>
<dbReference type="InterPro" id="IPR036291">
    <property type="entry name" value="NAD(P)-bd_dom_sf"/>
</dbReference>
<sequence length="250" mass="26862">MTALVTGGTKGIGHAVVEELASLGAAVHTCSRNEAELSTCLRRWSEKGYRGVTGSVCDVSSPEQREKLLKDISSVFNGKLNILVNNAGTLTWKPTTEYSDEDTKFMWATNFDSAYHLCQLAHPLLKQSGSANIVFMSSVSGVIAVPYCSPYAATKGALNQLTKNLACEWAKDNIRANSVAPWLTKTSLVEPALDESLLEGIRTRTPLGRIAAPEDVSSVVAFLCMPAASYITGQTIIVDGGLSVNGFFFY</sequence>
<accession>A0A6V7QT00</accession>
<dbReference type="PRINTS" id="PR00080">
    <property type="entry name" value="SDRFAMILY"/>
</dbReference>
<keyword evidence="1" id="KW-0521">NADP</keyword>
<proteinExistence type="predicted"/>
<evidence type="ECO:0000313" key="3">
    <source>
        <dbReference type="EMBL" id="CAD1846372.1"/>
    </source>
</evidence>
<dbReference type="PANTHER" id="PTHR42898">
    <property type="entry name" value="TROPINONE REDUCTASE"/>
    <property type="match status" value="1"/>
</dbReference>
<evidence type="ECO:0000256" key="2">
    <source>
        <dbReference type="ARBA" id="ARBA00023002"/>
    </source>
</evidence>
<dbReference type="AlphaFoldDB" id="A0A6V7QT00"/>
<organism evidence="3">
    <name type="scientific">Ananas comosus var. bracteatus</name>
    <name type="common">red pineapple</name>
    <dbReference type="NCBI Taxonomy" id="296719"/>
    <lineage>
        <taxon>Eukaryota</taxon>
        <taxon>Viridiplantae</taxon>
        <taxon>Streptophyta</taxon>
        <taxon>Embryophyta</taxon>
        <taxon>Tracheophyta</taxon>
        <taxon>Spermatophyta</taxon>
        <taxon>Magnoliopsida</taxon>
        <taxon>Liliopsida</taxon>
        <taxon>Poales</taxon>
        <taxon>Bromeliaceae</taxon>
        <taxon>Bromelioideae</taxon>
        <taxon>Ananas</taxon>
    </lineage>
</organism>
<dbReference type="PROSITE" id="PS00061">
    <property type="entry name" value="ADH_SHORT"/>
    <property type="match status" value="1"/>
</dbReference>
<reference evidence="3" key="1">
    <citation type="submission" date="2020-07" db="EMBL/GenBank/DDBJ databases">
        <authorList>
            <person name="Lin J."/>
        </authorList>
    </citation>
    <scope>NUCLEOTIDE SEQUENCE</scope>
</reference>
<evidence type="ECO:0008006" key="4">
    <source>
        <dbReference type="Google" id="ProtNLM"/>
    </source>
</evidence>
<dbReference type="Pfam" id="PF13561">
    <property type="entry name" value="adh_short_C2"/>
    <property type="match status" value="1"/>
</dbReference>
<keyword evidence="2" id="KW-0560">Oxidoreductase</keyword>
<evidence type="ECO:0000256" key="1">
    <source>
        <dbReference type="ARBA" id="ARBA00022857"/>
    </source>
</evidence>
<dbReference type="GO" id="GO:0016491">
    <property type="term" value="F:oxidoreductase activity"/>
    <property type="evidence" value="ECO:0007669"/>
    <property type="project" value="UniProtKB-KW"/>
</dbReference>
<protein>
    <recommendedName>
        <fullName evidence="4">Tropinone reductase homolog At5g06060-like</fullName>
    </recommendedName>
</protein>
<dbReference type="EMBL" id="CAJEUB010000014">
    <property type="protein sequence ID" value="CAD1846372.1"/>
    <property type="molecule type" value="Genomic_DNA"/>
</dbReference>
<dbReference type="InterPro" id="IPR002347">
    <property type="entry name" value="SDR_fam"/>
</dbReference>
<dbReference type="PRINTS" id="PR00081">
    <property type="entry name" value="GDHRDH"/>
</dbReference>
<dbReference type="InterPro" id="IPR020904">
    <property type="entry name" value="Sc_DH/Rdtase_CS"/>
</dbReference>
<gene>
    <name evidence="3" type="ORF">CB5_LOCUS29583</name>
</gene>